<organism evidence="1">
    <name type="scientific">freshwater metagenome</name>
    <dbReference type="NCBI Taxonomy" id="449393"/>
    <lineage>
        <taxon>unclassified sequences</taxon>
        <taxon>metagenomes</taxon>
        <taxon>ecological metagenomes</taxon>
    </lineage>
</organism>
<dbReference type="PANTHER" id="PTHR21381:SF3">
    <property type="entry name" value="SGC REGION PROTEIN SGCQ-RELATED"/>
    <property type="match status" value="1"/>
</dbReference>
<proteinExistence type="predicted"/>
<accession>A0A6J7ST51</accession>
<dbReference type="AlphaFoldDB" id="A0A6J7ST51"/>
<dbReference type="SUPFAM" id="SSF51395">
    <property type="entry name" value="FMN-linked oxidoreductases"/>
    <property type="match status" value="1"/>
</dbReference>
<dbReference type="InterPro" id="IPR005137">
    <property type="entry name" value="BtpA"/>
</dbReference>
<gene>
    <name evidence="1" type="ORF">UFOPK4303_00142</name>
</gene>
<name>A0A6J7ST51_9ZZZZ</name>
<protein>
    <submittedName>
        <fullName evidence="1">Unannotated protein</fullName>
    </submittedName>
</protein>
<dbReference type="Pfam" id="PF03437">
    <property type="entry name" value="BtpA"/>
    <property type="match status" value="1"/>
</dbReference>
<dbReference type="PANTHER" id="PTHR21381">
    <property type="entry name" value="ZGC:162297"/>
    <property type="match status" value="1"/>
</dbReference>
<sequence>MISNNNNSQFHLVGVIHLPPLPGAVNFRDLEVRNIASIAANDAQVLMDSGFTHVMIQDGNDMPQPTRANVATIASLSAIGAKVRDAIKIPLGVIVGHNDGAASVAIGKAIGADFIRVKVLTGVSYGPNGWIEGCSAEVGLMKRLLESDIEIWADANEVTSRSLHDDKTWSAQQAINFGGAQKIIITHEDGPESALKEIKTAQSNVGKGTDFLIGGRVSLTTIGVVMKGAQGAIIGSAINNELGSDSFINATNAQAFGRSLI</sequence>
<evidence type="ECO:0000313" key="1">
    <source>
        <dbReference type="EMBL" id="CAB5044594.1"/>
    </source>
</evidence>
<reference evidence="1" key="1">
    <citation type="submission" date="2020-05" db="EMBL/GenBank/DDBJ databases">
        <authorList>
            <person name="Chiriac C."/>
            <person name="Salcher M."/>
            <person name="Ghai R."/>
            <person name="Kavagutti S V."/>
        </authorList>
    </citation>
    <scope>NUCLEOTIDE SEQUENCE</scope>
</reference>
<dbReference type="EMBL" id="CAFBQI010000005">
    <property type="protein sequence ID" value="CAB5044594.1"/>
    <property type="molecule type" value="Genomic_DNA"/>
</dbReference>